<gene>
    <name evidence="1" type="ORF">BKG73_15675</name>
</gene>
<sequence length="167" mass="18119">MALTACGSAIPGTAVMSQLPTNSQGHTRILYDPCKEIPTNVISQQQLDAQPPEPNSINGGGVENYLCQYKARSGYYLQVSASNYTLEMDKKDTTHWGYRDFEINGRKALSYYLTPPPRTNGCAIDVAASTGVYGVVVSDGLNGFAPYPDCLAAAQANIEAFMPYFPY</sequence>
<protein>
    <recommendedName>
        <fullName evidence="3">DUF3558 domain-containing protein</fullName>
    </recommendedName>
</protein>
<reference evidence="1 2" key="1">
    <citation type="submission" date="2016-10" db="EMBL/GenBank/DDBJ databases">
        <title>Evaluation of Human, Animal and Environmental Mycobacterium chelonae Isolates by Core Genome Phylogenomic Analysis, Targeted Gene Comparison, and Anti-microbial Susceptibility Patterns: A Tale of Mistaken Identities.</title>
        <authorList>
            <person name="Fogelson S.B."/>
            <person name="Camus A.C."/>
            <person name="Lorenz W."/>
            <person name="Vasireddy R."/>
            <person name="Vasireddy S."/>
            <person name="Smith T."/>
            <person name="Brown-Elliott B.A."/>
            <person name="Wallace R.J.Jr."/>
            <person name="Hasan N.A."/>
            <person name="Reischl U."/>
            <person name="Sanchez S."/>
        </authorList>
    </citation>
    <scope>NUCLEOTIDE SEQUENCE [LARGE SCALE GENOMIC DNA]</scope>
    <source>
        <strain evidence="1 2">8528</strain>
    </source>
</reference>
<dbReference type="EMBL" id="MLIH01000027">
    <property type="protein sequence ID" value="OHU08945.1"/>
    <property type="molecule type" value="Genomic_DNA"/>
</dbReference>
<accession>A0ABX3BYW4</accession>
<name>A0ABX3BYW4_9MYCO</name>
<dbReference type="Pfam" id="PF12079">
    <property type="entry name" value="DUF3558"/>
    <property type="match status" value="1"/>
</dbReference>
<proteinExistence type="predicted"/>
<organism evidence="1 2">
    <name type="scientific">Mycobacteroides saopaulense</name>
    <dbReference type="NCBI Taxonomy" id="1578165"/>
    <lineage>
        <taxon>Bacteria</taxon>
        <taxon>Bacillati</taxon>
        <taxon>Actinomycetota</taxon>
        <taxon>Actinomycetes</taxon>
        <taxon>Mycobacteriales</taxon>
        <taxon>Mycobacteriaceae</taxon>
        <taxon>Mycobacteroides</taxon>
    </lineage>
</organism>
<dbReference type="Proteomes" id="UP000179621">
    <property type="component" value="Unassembled WGS sequence"/>
</dbReference>
<dbReference type="RefSeq" id="WP_070911456.1">
    <property type="nucleotide sequence ID" value="NZ_MLIC01000003.1"/>
</dbReference>
<keyword evidence="2" id="KW-1185">Reference proteome</keyword>
<dbReference type="InterPro" id="IPR024520">
    <property type="entry name" value="DUF3558"/>
</dbReference>
<evidence type="ECO:0000313" key="2">
    <source>
        <dbReference type="Proteomes" id="UP000179621"/>
    </source>
</evidence>
<evidence type="ECO:0008006" key="3">
    <source>
        <dbReference type="Google" id="ProtNLM"/>
    </source>
</evidence>
<evidence type="ECO:0000313" key="1">
    <source>
        <dbReference type="EMBL" id="OHU08945.1"/>
    </source>
</evidence>
<comment type="caution">
    <text evidence="1">The sequence shown here is derived from an EMBL/GenBank/DDBJ whole genome shotgun (WGS) entry which is preliminary data.</text>
</comment>